<dbReference type="Proteomes" id="UP000176501">
    <property type="component" value="Unassembled WGS sequence"/>
</dbReference>
<proteinExistence type="predicted"/>
<dbReference type="EMBL" id="MGFE01000003">
    <property type="protein sequence ID" value="OGL99484.1"/>
    <property type="molecule type" value="Genomic_DNA"/>
</dbReference>
<protein>
    <submittedName>
        <fullName evidence="1">Uncharacterized protein</fullName>
    </submittedName>
</protein>
<reference evidence="1 2" key="1">
    <citation type="journal article" date="2016" name="Nat. Commun.">
        <title>Thousands of microbial genomes shed light on interconnected biogeochemical processes in an aquifer system.</title>
        <authorList>
            <person name="Anantharaman K."/>
            <person name="Brown C.T."/>
            <person name="Hug L.A."/>
            <person name="Sharon I."/>
            <person name="Castelle C.J."/>
            <person name="Probst A.J."/>
            <person name="Thomas B.C."/>
            <person name="Singh A."/>
            <person name="Wilkins M.J."/>
            <person name="Karaoz U."/>
            <person name="Brodie E.L."/>
            <person name="Williams K.H."/>
            <person name="Hubbard S.S."/>
            <person name="Banfield J.F."/>
        </authorList>
    </citation>
    <scope>NUCLEOTIDE SEQUENCE [LARGE SCALE GENOMIC DNA]</scope>
</reference>
<accession>A0A1F7WBL5</accession>
<evidence type="ECO:0000313" key="2">
    <source>
        <dbReference type="Proteomes" id="UP000176501"/>
    </source>
</evidence>
<organism evidence="1 2">
    <name type="scientific">Candidatus Uhrbacteria bacterium RIFOXYB2_FULL_57_15</name>
    <dbReference type="NCBI Taxonomy" id="1802422"/>
    <lineage>
        <taxon>Bacteria</taxon>
        <taxon>Candidatus Uhriibacteriota</taxon>
    </lineage>
</organism>
<evidence type="ECO:0000313" key="1">
    <source>
        <dbReference type="EMBL" id="OGL99484.1"/>
    </source>
</evidence>
<sequence>MNGEKDDFLMSDRDAEMMGVGPKAEIKKAPGPIERMRAAYGRLKDLLRDPALREGAEASARTVINTLIAVADTVPGAGSIASWGADAAKMWARFEYHKERARVAAEGGDVSKVKLSRVDLTPDVSLKLAVGTEVFELVSADFLPTHAIEAVAQLRHDLPRMKKALARFREIAAREAVVASEVNEAAKIFDVTIEE</sequence>
<gene>
    <name evidence="1" type="ORF">A2304_04160</name>
</gene>
<name>A0A1F7WBL5_9BACT</name>
<dbReference type="AlphaFoldDB" id="A0A1F7WBL5"/>
<comment type="caution">
    <text evidence="1">The sequence shown here is derived from an EMBL/GenBank/DDBJ whole genome shotgun (WGS) entry which is preliminary data.</text>
</comment>